<sequence length="445" mass="52984">MNNDEEDIFNFKDEASKQTNYHALIPKRREGIVILHLYDGVVSGRYDNGRFTGDEIHRLFEVTMTAKEKRTKYVKSYNKNRIIRLQKFFLSYDEETRTYSFQEYGLNFCETAKETLAGSFEPTEIQVICSSLKKLLNEALEYDEALKEWFEIHFKYYHPTLKKHIDYLDRQIDDSVSKLRKDTLAQNIKPLQLLENVSDDLKDVQKKNEDLRGAFNETNSISQLLTEIDTDNRELLDLIEEKVQFFEEIQRRLRGTDRRLDRIQPKIKQLFAAFRNPEYSAQTDRFIRFLLKYSTLKKASNDKQVVFPKEIPNVLLKFKRPRHIHFDRDRDLFPTRSKPRTTYEPDLEAEKENQAILDKAYADSESIENWVNLIFAELRQSKQLNLSEMYFRVLKDSTDFTIATKVFFNILDIGYDKEEYHIEIDKNKLVKQEGLILWNTILTEH</sequence>
<accession>A0ABV8AGC5</accession>
<feature type="coiled-coil region" evidence="1">
    <location>
        <begin position="194"/>
        <end position="241"/>
    </location>
</feature>
<protein>
    <submittedName>
        <fullName evidence="2">Uncharacterized protein</fullName>
    </submittedName>
</protein>
<keyword evidence="3" id="KW-1185">Reference proteome</keyword>
<reference evidence="3" key="1">
    <citation type="journal article" date="2019" name="Int. J. Syst. Evol. Microbiol.">
        <title>The Global Catalogue of Microorganisms (GCM) 10K type strain sequencing project: providing services to taxonomists for standard genome sequencing and annotation.</title>
        <authorList>
            <consortium name="The Broad Institute Genomics Platform"/>
            <consortium name="The Broad Institute Genome Sequencing Center for Infectious Disease"/>
            <person name="Wu L."/>
            <person name="Ma J."/>
        </authorList>
    </citation>
    <scope>NUCLEOTIDE SEQUENCE [LARGE SCALE GENOMIC DNA]</scope>
    <source>
        <strain evidence="3">CECT 8979</strain>
    </source>
</reference>
<dbReference type="Gene3D" id="1.20.1480.30">
    <property type="entry name" value="Designed four-helix bundle protein"/>
    <property type="match status" value="1"/>
</dbReference>
<dbReference type="RefSeq" id="WP_386097851.1">
    <property type="nucleotide sequence ID" value="NZ_JBHSAT010000004.1"/>
</dbReference>
<gene>
    <name evidence="2" type="ORF">ACFOSX_05595</name>
</gene>
<evidence type="ECO:0000256" key="1">
    <source>
        <dbReference type="SAM" id="Coils"/>
    </source>
</evidence>
<proteinExistence type="predicted"/>
<dbReference type="Proteomes" id="UP001595812">
    <property type="component" value="Unassembled WGS sequence"/>
</dbReference>
<dbReference type="EMBL" id="JBHSAT010000004">
    <property type="protein sequence ID" value="MFC3876700.1"/>
    <property type="molecule type" value="Genomic_DNA"/>
</dbReference>
<evidence type="ECO:0000313" key="3">
    <source>
        <dbReference type="Proteomes" id="UP001595812"/>
    </source>
</evidence>
<evidence type="ECO:0000313" key="2">
    <source>
        <dbReference type="EMBL" id="MFC3876700.1"/>
    </source>
</evidence>
<name>A0ABV8AGC5_9FLAO</name>
<organism evidence="2 3">
    <name type="scientific">Winogradskyella maritima</name>
    <dbReference type="NCBI Taxonomy" id="1517766"/>
    <lineage>
        <taxon>Bacteria</taxon>
        <taxon>Pseudomonadati</taxon>
        <taxon>Bacteroidota</taxon>
        <taxon>Flavobacteriia</taxon>
        <taxon>Flavobacteriales</taxon>
        <taxon>Flavobacteriaceae</taxon>
        <taxon>Winogradskyella</taxon>
    </lineage>
</organism>
<comment type="caution">
    <text evidence="2">The sequence shown here is derived from an EMBL/GenBank/DDBJ whole genome shotgun (WGS) entry which is preliminary data.</text>
</comment>
<keyword evidence="1" id="KW-0175">Coiled coil</keyword>